<evidence type="ECO:0000256" key="3">
    <source>
        <dbReference type="ARBA" id="ARBA00023163"/>
    </source>
</evidence>
<proteinExistence type="predicted"/>
<keyword evidence="7" id="KW-1185">Reference proteome</keyword>
<feature type="region of interest" description="Disordered" evidence="4">
    <location>
        <begin position="1"/>
        <end position="24"/>
    </location>
</feature>
<evidence type="ECO:0000313" key="6">
    <source>
        <dbReference type="EMBL" id="MFF0009638.1"/>
    </source>
</evidence>
<dbReference type="SMART" id="SM00421">
    <property type="entry name" value="HTH_LUXR"/>
    <property type="match status" value="1"/>
</dbReference>
<sequence>MTAPAQVGPSPLSGGPTPSLDDPLKGLPLTARQLDILQRIAQGQSWQRIGRHLGLTESGVGSHNTQILRKLGAQTSAHAVFLACAAGILDPTRRHGDHAGFAAHKYYGEEPCEACWDGERAYRRDLRAARKAKSAAA</sequence>
<dbReference type="PANTHER" id="PTHR44688:SF16">
    <property type="entry name" value="DNA-BINDING TRANSCRIPTIONAL ACTIVATOR DEVR_DOSR"/>
    <property type="match status" value="1"/>
</dbReference>
<dbReference type="Gene3D" id="1.10.10.10">
    <property type="entry name" value="Winged helix-like DNA-binding domain superfamily/Winged helix DNA-binding domain"/>
    <property type="match status" value="1"/>
</dbReference>
<evidence type="ECO:0000259" key="5">
    <source>
        <dbReference type="SMART" id="SM00421"/>
    </source>
</evidence>
<evidence type="ECO:0000256" key="1">
    <source>
        <dbReference type="ARBA" id="ARBA00023015"/>
    </source>
</evidence>
<feature type="compositionally biased region" description="Low complexity" evidence="4">
    <location>
        <begin position="8"/>
        <end position="20"/>
    </location>
</feature>
<dbReference type="Pfam" id="PF00196">
    <property type="entry name" value="GerE"/>
    <property type="match status" value="1"/>
</dbReference>
<keyword evidence="3" id="KW-0804">Transcription</keyword>
<comment type="caution">
    <text evidence="6">The sequence shown here is derived from an EMBL/GenBank/DDBJ whole genome shotgun (WGS) entry which is preliminary data.</text>
</comment>
<name>A0ABW6N8K7_9ACTN</name>
<accession>A0ABW6N8K7</accession>
<reference evidence="6 7" key="1">
    <citation type="submission" date="2024-10" db="EMBL/GenBank/DDBJ databases">
        <title>The Natural Products Discovery Center: Release of the First 8490 Sequenced Strains for Exploring Actinobacteria Biosynthetic Diversity.</title>
        <authorList>
            <person name="Kalkreuter E."/>
            <person name="Kautsar S.A."/>
            <person name="Yang D."/>
            <person name="Bader C.D."/>
            <person name="Teijaro C.N."/>
            <person name="Fluegel L."/>
            <person name="Davis C.M."/>
            <person name="Simpson J.R."/>
            <person name="Lauterbach L."/>
            <person name="Steele A.D."/>
            <person name="Gui C."/>
            <person name="Meng S."/>
            <person name="Li G."/>
            <person name="Viehrig K."/>
            <person name="Ye F."/>
            <person name="Su P."/>
            <person name="Kiefer A.F."/>
            <person name="Nichols A."/>
            <person name="Cepeda A.J."/>
            <person name="Yan W."/>
            <person name="Fan B."/>
            <person name="Jiang Y."/>
            <person name="Adhikari A."/>
            <person name="Zheng C.-J."/>
            <person name="Schuster L."/>
            <person name="Cowan T.M."/>
            <person name="Smanski M.J."/>
            <person name="Chevrette M.G."/>
            <person name="De Carvalho L.P.S."/>
            <person name="Shen B."/>
        </authorList>
    </citation>
    <scope>NUCLEOTIDE SEQUENCE [LARGE SCALE GENOMIC DNA]</scope>
    <source>
        <strain evidence="6 7">NPDC005497</strain>
    </source>
</reference>
<protein>
    <submittedName>
        <fullName evidence="6">Response regulator transcription factor</fullName>
    </submittedName>
</protein>
<evidence type="ECO:0000256" key="4">
    <source>
        <dbReference type="SAM" id="MobiDB-lite"/>
    </source>
</evidence>
<feature type="domain" description="HTH luxR-type" evidence="5">
    <location>
        <begin position="26"/>
        <end position="83"/>
    </location>
</feature>
<dbReference type="PANTHER" id="PTHR44688">
    <property type="entry name" value="DNA-BINDING TRANSCRIPTIONAL ACTIVATOR DEVR_DOSR"/>
    <property type="match status" value="1"/>
</dbReference>
<keyword evidence="1" id="KW-0805">Transcription regulation</keyword>
<dbReference type="InterPro" id="IPR000792">
    <property type="entry name" value="Tscrpt_reg_LuxR_C"/>
</dbReference>
<dbReference type="PRINTS" id="PR00038">
    <property type="entry name" value="HTHLUXR"/>
</dbReference>
<organism evidence="6 7">
    <name type="scientific">Streptomyces tibetensis</name>
    <dbReference type="NCBI Taxonomy" id="2382123"/>
    <lineage>
        <taxon>Bacteria</taxon>
        <taxon>Bacillati</taxon>
        <taxon>Actinomycetota</taxon>
        <taxon>Actinomycetes</taxon>
        <taxon>Kitasatosporales</taxon>
        <taxon>Streptomycetaceae</taxon>
        <taxon>Streptomyces</taxon>
    </lineage>
</organism>
<gene>
    <name evidence="6" type="ORF">ACFYQT_40290</name>
</gene>
<dbReference type="CDD" id="cd06170">
    <property type="entry name" value="LuxR_C_like"/>
    <property type="match status" value="1"/>
</dbReference>
<dbReference type="SUPFAM" id="SSF46894">
    <property type="entry name" value="C-terminal effector domain of the bipartite response regulators"/>
    <property type="match status" value="1"/>
</dbReference>
<evidence type="ECO:0000313" key="7">
    <source>
        <dbReference type="Proteomes" id="UP001601422"/>
    </source>
</evidence>
<evidence type="ECO:0000256" key="2">
    <source>
        <dbReference type="ARBA" id="ARBA00023125"/>
    </source>
</evidence>
<dbReference type="RefSeq" id="WP_389835633.1">
    <property type="nucleotide sequence ID" value="NZ_JBIAJP010000021.1"/>
</dbReference>
<dbReference type="EMBL" id="JBIAJP010000021">
    <property type="protein sequence ID" value="MFF0009638.1"/>
    <property type="molecule type" value="Genomic_DNA"/>
</dbReference>
<keyword evidence="2" id="KW-0238">DNA-binding</keyword>
<dbReference type="InterPro" id="IPR016032">
    <property type="entry name" value="Sig_transdc_resp-reg_C-effctor"/>
</dbReference>
<dbReference type="InterPro" id="IPR036388">
    <property type="entry name" value="WH-like_DNA-bd_sf"/>
</dbReference>
<dbReference type="Proteomes" id="UP001601422">
    <property type="component" value="Unassembled WGS sequence"/>
</dbReference>